<dbReference type="InterPro" id="IPR001245">
    <property type="entry name" value="Ser-Thr/Tyr_kinase_cat_dom"/>
</dbReference>
<feature type="transmembrane region" description="Helical" evidence="13">
    <location>
        <begin position="602"/>
        <end position="624"/>
    </location>
</feature>
<comment type="caution">
    <text evidence="16">The sequence shown here is derived from an EMBL/GenBank/DDBJ whole genome shotgun (WGS) entry which is preliminary data.</text>
</comment>
<dbReference type="GO" id="GO:0016020">
    <property type="term" value="C:membrane"/>
    <property type="evidence" value="ECO:0007669"/>
    <property type="project" value="UniProtKB-SubCell"/>
</dbReference>
<dbReference type="Gene3D" id="3.80.10.10">
    <property type="entry name" value="Ribonuclease Inhibitor"/>
    <property type="match status" value="3"/>
</dbReference>
<dbReference type="GO" id="GO:0005524">
    <property type="term" value="F:ATP binding"/>
    <property type="evidence" value="ECO:0007669"/>
    <property type="project" value="UniProtKB-KW"/>
</dbReference>
<dbReference type="InterPro" id="IPR000719">
    <property type="entry name" value="Prot_kinase_dom"/>
</dbReference>
<evidence type="ECO:0000313" key="17">
    <source>
        <dbReference type="Proteomes" id="UP000626092"/>
    </source>
</evidence>
<accession>A0A834GBL5</accession>
<dbReference type="PANTHER" id="PTHR48003:SF5">
    <property type="entry name" value="OS07G0626500 PROTEIN"/>
    <property type="match status" value="1"/>
</dbReference>
<dbReference type="GO" id="GO:0004672">
    <property type="term" value="F:protein kinase activity"/>
    <property type="evidence" value="ECO:0007669"/>
    <property type="project" value="InterPro"/>
</dbReference>
<evidence type="ECO:0000256" key="8">
    <source>
        <dbReference type="ARBA" id="ARBA00022840"/>
    </source>
</evidence>
<dbReference type="Pfam" id="PF08263">
    <property type="entry name" value="LRRNT_2"/>
    <property type="match status" value="1"/>
</dbReference>
<dbReference type="EMBL" id="WJXA01000010">
    <property type="protein sequence ID" value="KAF7130504.1"/>
    <property type="molecule type" value="Genomic_DNA"/>
</dbReference>
<keyword evidence="9 13" id="KW-1133">Transmembrane helix</keyword>
<evidence type="ECO:0000313" key="16">
    <source>
        <dbReference type="EMBL" id="KAF7130504.1"/>
    </source>
</evidence>
<keyword evidence="10 13" id="KW-0472">Membrane</keyword>
<evidence type="ECO:0000256" key="2">
    <source>
        <dbReference type="ARBA" id="ARBA00022553"/>
    </source>
</evidence>
<keyword evidence="7" id="KW-0547">Nucleotide-binding</keyword>
<dbReference type="Pfam" id="PF13855">
    <property type="entry name" value="LRR_8"/>
    <property type="match status" value="2"/>
</dbReference>
<evidence type="ECO:0000256" key="4">
    <source>
        <dbReference type="ARBA" id="ARBA00022692"/>
    </source>
</evidence>
<comment type="subcellular location">
    <subcellularLocation>
        <location evidence="1">Membrane</location>
        <topology evidence="1">Single-pass membrane protein</topology>
    </subcellularLocation>
</comment>
<dbReference type="Gene3D" id="3.30.200.20">
    <property type="entry name" value="Phosphorylase Kinase, domain 1"/>
    <property type="match status" value="1"/>
</dbReference>
<evidence type="ECO:0000256" key="1">
    <source>
        <dbReference type="ARBA" id="ARBA00004167"/>
    </source>
</evidence>
<dbReference type="Pfam" id="PF12799">
    <property type="entry name" value="LRR_4"/>
    <property type="match status" value="1"/>
</dbReference>
<dbReference type="InterPro" id="IPR032675">
    <property type="entry name" value="LRR_dom_sf"/>
</dbReference>
<evidence type="ECO:0000256" key="9">
    <source>
        <dbReference type="ARBA" id="ARBA00022989"/>
    </source>
</evidence>
<dbReference type="PROSITE" id="PS50011">
    <property type="entry name" value="PROTEIN_KINASE_DOM"/>
    <property type="match status" value="1"/>
</dbReference>
<keyword evidence="5 14" id="KW-0732">Signal</keyword>
<keyword evidence="11" id="KW-0675">Receptor</keyword>
<dbReference type="OrthoDB" id="5789657at2759"/>
<dbReference type="PANTHER" id="PTHR48003">
    <property type="entry name" value="OS07G0626500 PROTEIN"/>
    <property type="match status" value="1"/>
</dbReference>
<evidence type="ECO:0000256" key="10">
    <source>
        <dbReference type="ARBA" id="ARBA00023136"/>
    </source>
</evidence>
<organism evidence="16 17">
    <name type="scientific">Rhododendron simsii</name>
    <name type="common">Sims's rhododendron</name>
    <dbReference type="NCBI Taxonomy" id="118357"/>
    <lineage>
        <taxon>Eukaryota</taxon>
        <taxon>Viridiplantae</taxon>
        <taxon>Streptophyta</taxon>
        <taxon>Embryophyta</taxon>
        <taxon>Tracheophyta</taxon>
        <taxon>Spermatophyta</taxon>
        <taxon>Magnoliopsida</taxon>
        <taxon>eudicotyledons</taxon>
        <taxon>Gunneridae</taxon>
        <taxon>Pentapetalae</taxon>
        <taxon>asterids</taxon>
        <taxon>Ericales</taxon>
        <taxon>Ericaceae</taxon>
        <taxon>Ericoideae</taxon>
        <taxon>Rhodoreae</taxon>
        <taxon>Rhododendron</taxon>
    </lineage>
</organism>
<dbReference type="InterPro" id="IPR013210">
    <property type="entry name" value="LRR_N_plant-typ"/>
</dbReference>
<dbReference type="GO" id="GO:0006952">
    <property type="term" value="P:defense response"/>
    <property type="evidence" value="ECO:0007669"/>
    <property type="project" value="UniProtKB-ARBA"/>
</dbReference>
<dbReference type="InterPro" id="IPR003591">
    <property type="entry name" value="Leu-rich_rpt_typical-subtyp"/>
</dbReference>
<dbReference type="Pfam" id="PF07714">
    <property type="entry name" value="PK_Tyr_Ser-Thr"/>
    <property type="match status" value="1"/>
</dbReference>
<evidence type="ECO:0000256" key="7">
    <source>
        <dbReference type="ARBA" id="ARBA00022741"/>
    </source>
</evidence>
<dbReference type="SUPFAM" id="SSF52047">
    <property type="entry name" value="RNI-like"/>
    <property type="match status" value="1"/>
</dbReference>
<feature type="region of interest" description="Disordered" evidence="12">
    <location>
        <begin position="1022"/>
        <end position="1052"/>
    </location>
</feature>
<keyword evidence="6" id="KW-0677">Repeat</keyword>
<evidence type="ECO:0000256" key="5">
    <source>
        <dbReference type="ARBA" id="ARBA00022729"/>
    </source>
</evidence>
<evidence type="ECO:0000256" key="13">
    <source>
        <dbReference type="SAM" id="Phobius"/>
    </source>
</evidence>
<dbReference type="GO" id="GO:0051707">
    <property type="term" value="P:response to other organism"/>
    <property type="evidence" value="ECO:0007669"/>
    <property type="project" value="UniProtKB-ARBA"/>
</dbReference>
<dbReference type="InterPro" id="IPR011009">
    <property type="entry name" value="Kinase-like_dom_sf"/>
</dbReference>
<dbReference type="Pfam" id="PF00560">
    <property type="entry name" value="LRR_1"/>
    <property type="match status" value="2"/>
</dbReference>
<feature type="domain" description="Protein kinase" evidence="15">
    <location>
        <begin position="1094"/>
        <end position="1409"/>
    </location>
</feature>
<dbReference type="InterPro" id="IPR025875">
    <property type="entry name" value="Leu-rich_rpt_4"/>
</dbReference>
<dbReference type="InterPro" id="IPR053059">
    <property type="entry name" value="Inactive_SerThr-Kinase_ABA"/>
</dbReference>
<evidence type="ECO:0000256" key="12">
    <source>
        <dbReference type="SAM" id="MobiDB-lite"/>
    </source>
</evidence>
<evidence type="ECO:0000256" key="3">
    <source>
        <dbReference type="ARBA" id="ARBA00022614"/>
    </source>
</evidence>
<feature type="compositionally biased region" description="Polar residues" evidence="12">
    <location>
        <begin position="892"/>
        <end position="907"/>
    </location>
</feature>
<keyword evidence="2" id="KW-0597">Phosphoprotein</keyword>
<keyword evidence="4 13" id="KW-0812">Transmembrane</keyword>
<keyword evidence="8" id="KW-0067">ATP-binding</keyword>
<feature type="signal peptide" evidence="14">
    <location>
        <begin position="1"/>
        <end position="18"/>
    </location>
</feature>
<dbReference type="Proteomes" id="UP000626092">
    <property type="component" value="Unassembled WGS sequence"/>
</dbReference>
<dbReference type="FunFam" id="3.30.200.20:FF:000486">
    <property type="entry name" value="Leucine-rich repeat receptor-like protein kinase"/>
    <property type="match status" value="1"/>
</dbReference>
<protein>
    <recommendedName>
        <fullName evidence="15">Protein kinase domain-containing protein</fullName>
    </recommendedName>
</protein>
<evidence type="ECO:0000256" key="11">
    <source>
        <dbReference type="ARBA" id="ARBA00023170"/>
    </source>
</evidence>
<dbReference type="FunFam" id="3.80.10.10:FF:000095">
    <property type="entry name" value="LRR receptor-like serine/threonine-protein kinase GSO1"/>
    <property type="match status" value="2"/>
</dbReference>
<proteinExistence type="predicted"/>
<dbReference type="PROSITE" id="PS51450">
    <property type="entry name" value="LRR"/>
    <property type="match status" value="1"/>
</dbReference>
<name>A0A834GBL5_RHOSS</name>
<reference evidence="16" key="1">
    <citation type="submission" date="2019-11" db="EMBL/GenBank/DDBJ databases">
        <authorList>
            <person name="Liu Y."/>
            <person name="Hou J."/>
            <person name="Li T.-Q."/>
            <person name="Guan C.-H."/>
            <person name="Wu X."/>
            <person name="Wu H.-Z."/>
            <person name="Ling F."/>
            <person name="Zhang R."/>
            <person name="Shi X.-G."/>
            <person name="Ren J.-P."/>
            <person name="Chen E.-F."/>
            <person name="Sun J.-M."/>
        </authorList>
    </citation>
    <scope>NUCLEOTIDE SEQUENCE</scope>
    <source>
        <strain evidence="16">Adult_tree_wgs_1</strain>
        <tissue evidence="16">Leaves</tissue>
    </source>
</reference>
<evidence type="ECO:0000256" key="6">
    <source>
        <dbReference type="ARBA" id="ARBA00022737"/>
    </source>
</evidence>
<dbReference type="SUPFAM" id="SSF56112">
    <property type="entry name" value="Protein kinase-like (PK-like)"/>
    <property type="match status" value="1"/>
</dbReference>
<evidence type="ECO:0000259" key="15">
    <source>
        <dbReference type="PROSITE" id="PS50011"/>
    </source>
</evidence>
<keyword evidence="3" id="KW-0433">Leucine-rich repeat</keyword>
<feature type="chain" id="PRO_5032564800" description="Protein kinase domain-containing protein" evidence="14">
    <location>
        <begin position="19"/>
        <end position="1409"/>
    </location>
</feature>
<keyword evidence="17" id="KW-1185">Reference proteome</keyword>
<sequence>MPLTLLLFLLSLLPPSSAQTTELQSLLEFKKGIRSDPLGKVLSSWDPSAPDPTSFYGVVCDQAGNVTAIALDGLDLVGDLKFTTLTGLQMLANLTLAGNKLTGRLVPGIGQLTALQYLDLSANQFYGPVPARINDLWGLDYLNLSSNNFTGWYPSGIRKLQQLKVLDLHSNGLQGDIQDFFSELRNVDHVDLSLNMFSGSLSMDVANIASLANTVSYVNLSHNELGGGFFTDEVISLFRNLRVLDLGGNQLTGTLPSFGSLPNLQVLRLGNNQLFGSIPEELLETSIPLQELDLSGNGFSDALAYVEHLLTFYFPYFWSKVADKMCMLSVLDPHRVKSKEIWGYNSAQHKETKMEAFSISLFGSSGLGLTVHQVKALAKQIRMNRRDINANSYDDGFLWCNGCSVTLAATGAVNLFPMLHPQACTDRSITAVVIGNLPFINETTTRVVSLVTLLITWKGCFGLLGANISTGSQLRWHKMTAKRAFLAPLRGVEGMFDPASRDSGLRFLYKTKCCSQEINNSTVLQDTGVVTLSVLDQYPQLRRNSAFDFWHFMNDNAMVGIFYFCRPTVLQCPKPQGVAPTVGPTSITSVQKKLFEFWLVEFIVNSSARFISIVLLMLVAYGALSPINVINSTTLSVLNLSSNVFSGSLPSVVGRCLILDLSRNMLSGDLSVMQSWGPDLEILDLSSNGLSGNVPNLTSQFPGLTTLSMRNNSLVGTLPFLFGTFRSLSVIDLSLNELDGPIPPSFFTSMTLTYLNVSGNHFNGSIPIQGAGARGLLVLPSYPRIESLDLSDNFLTDNLPPDIGNYGSLKLLNLANNDLSGQIPNELSNLSGLEYLDLSRNNFSGEIPNKLPSGLKVFNVSCNDLQGPIPENLIKFPLSSFRPGNSLLNIPIGMSSQTDHPTQNQDSGNRRASKSSIRVAIIVASVGAAVMIAFVLIAYHRTKVQDFRIRSGFSSQTADRDVKLGRFSRTSLFKFPTGVEPPPTSSSFSNDHLLTSNSRSLSGQREFGTEIVEHVSPERIATPASLDPNLHNPGQAVAISGRKSSSDSPVSSSPRFIDAIEQPVTLDVNSPDRLAGELFFLDVSLAFTAEQLSRAPAEVLGRSSHGTLYKATLDCGHMLTVKWLRVGLVKHKKEFAKEIKKIGSLRHPNIVPLRAYYWGPREQERLVLADYVQGDSLALHLYALRLTNSDLVWKDATSDRLTVLQSHTFEVMQHHRETTPRRYSRLSFTQRLKVSIDVARCLTYLHDRGFPHGNLKPNNILLSGSDLNALLTDYSLHRLMTPAGIAEQILNLGALGYRAPELASAAKPVPSTKTDVYAFGVILMELLTRRSAGDIISGQSGAVDLTDWVRLCDQEGRGMDCIDRDIAGGEEEHSTAMDGLLAISLRCILPVNERPSIRQVFDDLCSISV</sequence>
<dbReference type="Gene3D" id="1.10.510.10">
    <property type="entry name" value="Transferase(Phosphotransferase) domain 1"/>
    <property type="match status" value="1"/>
</dbReference>
<feature type="compositionally biased region" description="Low complexity" evidence="12">
    <location>
        <begin position="1040"/>
        <end position="1052"/>
    </location>
</feature>
<feature type="region of interest" description="Disordered" evidence="12">
    <location>
        <begin position="892"/>
        <end position="911"/>
    </location>
</feature>
<dbReference type="SMART" id="SM00369">
    <property type="entry name" value="LRR_TYP"/>
    <property type="match status" value="5"/>
</dbReference>
<feature type="transmembrane region" description="Helical" evidence="13">
    <location>
        <begin position="919"/>
        <end position="939"/>
    </location>
</feature>
<gene>
    <name evidence="16" type="ORF">RHSIM_Rhsim10G0151900</name>
</gene>
<dbReference type="InterPro" id="IPR001611">
    <property type="entry name" value="Leu-rich_rpt"/>
</dbReference>
<evidence type="ECO:0000256" key="14">
    <source>
        <dbReference type="SAM" id="SignalP"/>
    </source>
</evidence>
<dbReference type="SUPFAM" id="SSF52058">
    <property type="entry name" value="L domain-like"/>
    <property type="match status" value="1"/>
</dbReference>